<gene>
    <name evidence="1" type="ORF">AOY20_05000</name>
</gene>
<keyword evidence="1" id="KW-0489">Methyltransferase</keyword>
<keyword evidence="2" id="KW-1185">Reference proteome</keyword>
<dbReference type="STRING" id="1324350.AOY20_05000"/>
<dbReference type="CDD" id="cd02440">
    <property type="entry name" value="AdoMet_MTases"/>
    <property type="match status" value="1"/>
</dbReference>
<dbReference type="Proteomes" id="UP000064939">
    <property type="component" value="Chromosome"/>
</dbReference>
<evidence type="ECO:0000313" key="2">
    <source>
        <dbReference type="Proteomes" id="UP000064939"/>
    </source>
</evidence>
<sequence>MKLLQAIRNKFPEHKYSINTKLLGDNSECAWSNLGFWSENHKSTYPQACENLAHHLAQRLNLNSKDQLLDLGCGYGASLLLWQKSYYLKNIQAVELQKQCVNLIRRNIKNIPVFCESYLNLKHIMFENKFDVILCLDSAYHSDLNSFINSACAVLNSKGRIGFHTLMLSEKWNTLTSLQKQKYSWLLKVADVKLKNLNSKEKLEQCLKKFEFRKIEIENLSKPVLYGFSDYVEQGLKENKKNVDDLKIRMTAKLCKKLFEDDFIRYVQVSAEYK</sequence>
<dbReference type="Gene3D" id="3.40.50.150">
    <property type="entry name" value="Vaccinia Virus protein VP39"/>
    <property type="match status" value="1"/>
</dbReference>
<organism evidence="1 2">
    <name type="scientific">Acinetobacter equi</name>
    <dbReference type="NCBI Taxonomy" id="1324350"/>
    <lineage>
        <taxon>Bacteria</taxon>
        <taxon>Pseudomonadati</taxon>
        <taxon>Pseudomonadota</taxon>
        <taxon>Gammaproteobacteria</taxon>
        <taxon>Moraxellales</taxon>
        <taxon>Moraxellaceae</taxon>
        <taxon>Acinetobacter</taxon>
    </lineage>
</organism>
<keyword evidence="1" id="KW-0808">Transferase</keyword>
<protein>
    <submittedName>
        <fullName evidence="1">Methyltransferase</fullName>
    </submittedName>
</protein>
<dbReference type="InterPro" id="IPR029063">
    <property type="entry name" value="SAM-dependent_MTases_sf"/>
</dbReference>
<dbReference type="Pfam" id="PF02353">
    <property type="entry name" value="CMAS"/>
    <property type="match status" value="1"/>
</dbReference>
<accession>A0A0N9VXU7</accession>
<dbReference type="AlphaFoldDB" id="A0A0N9VXU7"/>
<dbReference type="SUPFAM" id="SSF53335">
    <property type="entry name" value="S-adenosyl-L-methionine-dependent methyltransferases"/>
    <property type="match status" value="1"/>
</dbReference>
<proteinExistence type="predicted"/>
<evidence type="ECO:0000313" key="1">
    <source>
        <dbReference type="EMBL" id="ALH94945.1"/>
    </source>
</evidence>
<dbReference type="GO" id="GO:0032259">
    <property type="term" value="P:methylation"/>
    <property type="evidence" value="ECO:0007669"/>
    <property type="project" value="UniProtKB-KW"/>
</dbReference>
<dbReference type="OrthoDB" id="6710536at2"/>
<name>A0A0N9VXU7_9GAMM</name>
<reference evidence="1 2" key="1">
    <citation type="journal article" date="2015" name="Int. J. Syst. Evol. Microbiol.">
        <title>Acinetobacter equi sp. nov. isolated from horse faeces.</title>
        <authorList>
            <person name="Poppel M.T."/>
            <person name="Skiebe E."/>
            <person name="Laue M."/>
            <person name="Bergmann H."/>
            <person name="Ebersberger I."/>
            <person name="Garn T."/>
            <person name="Fruth A."/>
            <person name="Baumgardt S."/>
            <person name="Busse H.J."/>
            <person name="Wilharm G."/>
        </authorList>
    </citation>
    <scope>NUCLEOTIDE SEQUENCE [LARGE SCALE GENOMIC DNA]</scope>
    <source>
        <strain evidence="1 2">114</strain>
    </source>
</reference>
<dbReference type="GO" id="GO:0008168">
    <property type="term" value="F:methyltransferase activity"/>
    <property type="evidence" value="ECO:0007669"/>
    <property type="project" value="UniProtKB-KW"/>
</dbReference>
<dbReference type="RefSeq" id="WP_054580844.1">
    <property type="nucleotide sequence ID" value="NZ_CP012808.1"/>
</dbReference>
<dbReference type="KEGG" id="aei:AOY20_05000"/>
<dbReference type="EMBL" id="CP012808">
    <property type="protein sequence ID" value="ALH94945.1"/>
    <property type="molecule type" value="Genomic_DNA"/>
</dbReference>